<dbReference type="GO" id="GO:0005886">
    <property type="term" value="C:plasma membrane"/>
    <property type="evidence" value="ECO:0007669"/>
    <property type="project" value="TreeGrafter"/>
</dbReference>
<feature type="transmembrane region" description="Helical" evidence="1">
    <location>
        <begin position="44"/>
        <end position="66"/>
    </location>
</feature>
<dbReference type="RefSeq" id="WP_178366224.1">
    <property type="nucleotide sequence ID" value="NZ_JACADJ010000017.1"/>
</dbReference>
<proteinExistence type="predicted"/>
<evidence type="ECO:0000313" key="4">
    <source>
        <dbReference type="Proteomes" id="UP000553343"/>
    </source>
</evidence>
<dbReference type="CDD" id="cd06259">
    <property type="entry name" value="YdcF-like"/>
    <property type="match status" value="1"/>
</dbReference>
<dbReference type="GO" id="GO:0000270">
    <property type="term" value="P:peptidoglycan metabolic process"/>
    <property type="evidence" value="ECO:0007669"/>
    <property type="project" value="TreeGrafter"/>
</dbReference>
<feature type="transmembrane region" description="Helical" evidence="1">
    <location>
        <begin position="21"/>
        <end position="38"/>
    </location>
</feature>
<feature type="domain" description="DUF218" evidence="2">
    <location>
        <begin position="84"/>
        <end position="248"/>
    </location>
</feature>
<comment type="caution">
    <text evidence="3">The sequence shown here is derived from an EMBL/GenBank/DDBJ whole genome shotgun (WGS) entry which is preliminary data.</text>
</comment>
<dbReference type="Gene3D" id="3.40.50.620">
    <property type="entry name" value="HUPs"/>
    <property type="match status" value="1"/>
</dbReference>
<dbReference type="InterPro" id="IPR003848">
    <property type="entry name" value="DUF218"/>
</dbReference>
<evidence type="ECO:0000259" key="2">
    <source>
        <dbReference type="Pfam" id="PF02698"/>
    </source>
</evidence>
<dbReference type="PANTHER" id="PTHR30336">
    <property type="entry name" value="INNER MEMBRANE PROTEIN, PROBABLE PERMEASE"/>
    <property type="match status" value="1"/>
</dbReference>
<dbReference type="InterPro" id="IPR014729">
    <property type="entry name" value="Rossmann-like_a/b/a_fold"/>
</dbReference>
<keyword evidence="1" id="KW-0812">Transmembrane</keyword>
<keyword evidence="1" id="KW-0472">Membrane</keyword>
<gene>
    <name evidence="3" type="ORF">HXW94_07190</name>
</gene>
<dbReference type="GO" id="GO:0043164">
    <property type="term" value="P:Gram-negative-bacterium-type cell wall biogenesis"/>
    <property type="evidence" value="ECO:0007669"/>
    <property type="project" value="TreeGrafter"/>
</dbReference>
<dbReference type="Proteomes" id="UP000553343">
    <property type="component" value="Unassembled WGS sequence"/>
</dbReference>
<name>A0A850T612_9BACT</name>
<dbReference type="InterPro" id="IPR051599">
    <property type="entry name" value="Cell_Envelope_Assoc"/>
</dbReference>
<dbReference type="EMBL" id="JACADJ010000017">
    <property type="protein sequence ID" value="NWH04772.1"/>
    <property type="molecule type" value="Genomic_DNA"/>
</dbReference>
<accession>A0A850T612</accession>
<evidence type="ECO:0000256" key="1">
    <source>
        <dbReference type="SAM" id="Phobius"/>
    </source>
</evidence>
<dbReference type="AlphaFoldDB" id="A0A850T612"/>
<dbReference type="Pfam" id="PF02698">
    <property type="entry name" value="DUF218"/>
    <property type="match status" value="1"/>
</dbReference>
<keyword evidence="1" id="KW-1133">Transmembrane helix</keyword>
<sequence length="271" mass="30367">MTNSLFFWLSKLIWMVIRPDFLLVAFAVIGMLFWFSGAVETAKWILACVVLVMIIITVFPVGRLLLAPLEHRFPTNPALPEKVDGIIMLGGAESNRLTQMWRQPEINSAADRYIAFARLVSAYPDAVHLFTGGSGSPMHQEWKDANTARQVFMDMGLDTANMIFEDQSRNTYENGLFAKRLVHPEPGQAWVLVTTAAHIPRSVGVFNRLGWPVIPYPVDHVTRPDRKIALGLNFSGNLGRLVMAATEWTGLAAYYITGKTNTLFPSDRSER</sequence>
<reference evidence="3 4" key="1">
    <citation type="submission" date="2020-06" db="EMBL/GenBank/DDBJ databases">
        <title>High-quality draft genome of sulfate reducer Desulfobacter latus type strain AcrS2 isolated from marine sediment.</title>
        <authorList>
            <person name="Hoppe M."/>
            <person name="Larsen C.K."/>
            <person name="Marshall I.P.G."/>
            <person name="Schramm A."/>
            <person name="Marietou A.G."/>
        </authorList>
    </citation>
    <scope>NUCLEOTIDE SEQUENCE [LARGE SCALE GENOMIC DNA]</scope>
    <source>
        <strain evidence="3 4">AcRS2</strain>
    </source>
</reference>
<evidence type="ECO:0000313" key="3">
    <source>
        <dbReference type="EMBL" id="NWH04772.1"/>
    </source>
</evidence>
<protein>
    <submittedName>
        <fullName evidence="3">YdcF family protein</fullName>
    </submittedName>
</protein>
<keyword evidence="4" id="KW-1185">Reference proteome</keyword>
<dbReference type="PANTHER" id="PTHR30336:SF4">
    <property type="entry name" value="ENVELOPE BIOGENESIS FACTOR ELYC"/>
    <property type="match status" value="1"/>
</dbReference>
<organism evidence="3 4">
    <name type="scientific">Desulfobacter latus</name>
    <dbReference type="NCBI Taxonomy" id="2292"/>
    <lineage>
        <taxon>Bacteria</taxon>
        <taxon>Pseudomonadati</taxon>
        <taxon>Thermodesulfobacteriota</taxon>
        <taxon>Desulfobacteria</taxon>
        <taxon>Desulfobacterales</taxon>
        <taxon>Desulfobacteraceae</taxon>
        <taxon>Desulfobacter</taxon>
    </lineage>
</organism>